<dbReference type="SMART" id="SM01156">
    <property type="entry name" value="DUF1716"/>
    <property type="match status" value="1"/>
</dbReference>
<evidence type="ECO:0000256" key="6">
    <source>
        <dbReference type="ARBA" id="ARBA00058456"/>
    </source>
</evidence>
<dbReference type="PANTHER" id="PTHR14978">
    <property type="entry name" value="BETA-CATENIN-LIKE PROTEIN 1 NUCLEAR ASSOCIATED PROTEIN"/>
    <property type="match status" value="1"/>
</dbReference>
<name>A0AAN5CYS2_9BILA</name>
<dbReference type="GO" id="GO:0005681">
    <property type="term" value="C:spliceosomal complex"/>
    <property type="evidence" value="ECO:0007669"/>
    <property type="project" value="TreeGrafter"/>
</dbReference>
<evidence type="ECO:0000256" key="8">
    <source>
        <dbReference type="ARBA" id="ARBA00070106"/>
    </source>
</evidence>
<evidence type="ECO:0000256" key="4">
    <source>
        <dbReference type="ARBA" id="ARBA00023054"/>
    </source>
</evidence>
<evidence type="ECO:0000313" key="12">
    <source>
        <dbReference type="EMBL" id="GMR53433.1"/>
    </source>
</evidence>
<evidence type="ECO:0000256" key="5">
    <source>
        <dbReference type="ARBA" id="ARBA00023242"/>
    </source>
</evidence>
<comment type="subcellular location">
    <subcellularLocation>
        <location evidence="1">Nucleus</location>
    </subcellularLocation>
</comment>
<comment type="caution">
    <text evidence="12">The sequence shown here is derived from an EMBL/GenBank/DDBJ whole genome shotgun (WGS) entry which is preliminary data.</text>
</comment>
<dbReference type="InterPro" id="IPR039678">
    <property type="entry name" value="CTNNBL1"/>
</dbReference>
<protein>
    <recommendedName>
        <fullName evidence="8">Beta-catenin-like protein 1</fullName>
    </recommendedName>
    <alternativeName>
        <fullName evidence="9">Nuclear-associated protein</fullName>
    </alternativeName>
</protein>
<dbReference type="PANTHER" id="PTHR14978:SF0">
    <property type="entry name" value="BETA-CATENIN-LIKE PROTEIN 1"/>
    <property type="match status" value="1"/>
</dbReference>
<gene>
    <name evidence="12" type="ORF">PMAYCL1PPCAC_23628</name>
</gene>
<dbReference type="InterPro" id="IPR013180">
    <property type="entry name" value="CTNNBL1_N"/>
</dbReference>
<evidence type="ECO:0000256" key="1">
    <source>
        <dbReference type="ARBA" id="ARBA00004123"/>
    </source>
</evidence>
<evidence type="ECO:0000259" key="11">
    <source>
        <dbReference type="SMART" id="SM01156"/>
    </source>
</evidence>
<feature type="domain" description="Beta-catenin-like protein 1 N-terminal" evidence="11">
    <location>
        <begin position="37"/>
        <end position="143"/>
    </location>
</feature>
<dbReference type="FunFam" id="1.25.10.10:FF:001136">
    <property type="entry name" value="Beta-catenin-like protein 1"/>
    <property type="match status" value="1"/>
</dbReference>
<dbReference type="EMBL" id="BTRK01000005">
    <property type="protein sequence ID" value="GMR53433.1"/>
    <property type="molecule type" value="Genomic_DNA"/>
</dbReference>
<evidence type="ECO:0000313" key="13">
    <source>
        <dbReference type="Proteomes" id="UP001328107"/>
    </source>
</evidence>
<keyword evidence="3" id="KW-0677">Repeat</keyword>
<keyword evidence="13" id="KW-1185">Reference proteome</keyword>
<dbReference type="SUPFAM" id="SSF48371">
    <property type="entry name" value="ARM repeat"/>
    <property type="match status" value="1"/>
</dbReference>
<dbReference type="Proteomes" id="UP001328107">
    <property type="component" value="Unassembled WGS sequence"/>
</dbReference>
<sequence length="543" mass="60957">LKMSTIDVSEILRASREGPPVKRFRQEDVASGNSTDAPVDAASMLAALEGSQEEMQQVDEGLLKKLTSQLEKKWLKNGEMRVKHGDDPQKFMESELELNTAIQELHCLPAEPELFDLFIQLKGPNLLVGLLSHENSDIVGAALNLIKELIEDDGAEEEEEKDGVAAIVNALLQANILDSIVSALGRLDESNEDDADAVHHALKVVDMLLEMKGELVEEDVISGSLFQWVLKRSCQRGVFDANKQYASELLSVILQQSEKAKTRLTEKVDGMDLLLRALAAYKKKDPSSGDERELMENMFDSLCAALMWKGNRAAFLEGEGLQLMNLMLRERKQSRQSALKVLDHATTGPEGADNCAKFVEILGLRTLFPLLMRTPAKAKRKDTTPDEHEEHVVAILSSLMRSCEDASRVRIMQKFTEHEHEKVDRAVELMMKYKERVQRWESKQKEEEDVEMQYLDKMDAGLYTLQNVVLVLAEVCVHMNSARIRAIKLLKMKSGEERLTKHLIPILAEYQENLGEDADTERNRVDLLIAKLTAAEKAAANGN</sequence>
<dbReference type="Gene3D" id="1.25.10.10">
    <property type="entry name" value="Leucine-rich Repeat Variant"/>
    <property type="match status" value="1"/>
</dbReference>
<accession>A0AAN5CYS2</accession>
<evidence type="ECO:0000256" key="3">
    <source>
        <dbReference type="ARBA" id="ARBA00022737"/>
    </source>
</evidence>
<comment type="subunit">
    <text evidence="7">Component of the PRP19-CDC5L splicing complex composed of a core complex comprising a homotetramer of PRPF19, CDC5L, PLRG1 and BCAS2, and at least three less stably associated proteins CTNNBL1, CWC15 and HSPA8. Interacts directly with CWC15 and CDC5L in the complex. Interacts with AICDA; the interaction is important for the antibody diversification activity of AICDA. Interacts with PRPF31 (via its NLS). Interacts (via its N-terminal NLS) with KPNA1 and KPNA2.</text>
</comment>
<dbReference type="InterPro" id="IPR011989">
    <property type="entry name" value="ARM-like"/>
</dbReference>
<feature type="non-terminal residue" evidence="12">
    <location>
        <position position="1"/>
    </location>
</feature>
<keyword evidence="2" id="KW-0597">Phosphoprotein</keyword>
<dbReference type="AlphaFoldDB" id="A0AAN5CYS2"/>
<evidence type="ECO:0000256" key="7">
    <source>
        <dbReference type="ARBA" id="ARBA00061776"/>
    </source>
</evidence>
<dbReference type="InterPro" id="IPR016024">
    <property type="entry name" value="ARM-type_fold"/>
</dbReference>
<comment type="function">
    <text evidence="6">Component of the PRP19-CDC5L complex that forms an integral part of the spliceosome and is required for activating pre-mRNA splicing. Participates in AID/AICDA-mediated somatic hypermutation (SHM) and class-switch recombination (CSR), 2 processes resulting in the production of high-affinity, mutated isotype-switched antibodies.</text>
</comment>
<dbReference type="Pfam" id="PF08216">
    <property type="entry name" value="CTNNBL"/>
    <property type="match status" value="1"/>
</dbReference>
<keyword evidence="4 10" id="KW-0175">Coiled coil</keyword>
<reference evidence="13" key="1">
    <citation type="submission" date="2022-10" db="EMBL/GenBank/DDBJ databases">
        <title>Genome assembly of Pristionchus species.</title>
        <authorList>
            <person name="Yoshida K."/>
            <person name="Sommer R.J."/>
        </authorList>
    </citation>
    <scope>NUCLEOTIDE SEQUENCE [LARGE SCALE GENOMIC DNA]</scope>
    <source>
        <strain evidence="13">RS5460</strain>
    </source>
</reference>
<evidence type="ECO:0000256" key="9">
    <source>
        <dbReference type="ARBA" id="ARBA00083862"/>
    </source>
</evidence>
<dbReference type="GO" id="GO:0010467">
    <property type="term" value="P:gene expression"/>
    <property type="evidence" value="ECO:0007669"/>
    <property type="project" value="UniProtKB-ARBA"/>
</dbReference>
<proteinExistence type="predicted"/>
<evidence type="ECO:0000256" key="10">
    <source>
        <dbReference type="SAM" id="Coils"/>
    </source>
</evidence>
<keyword evidence="5" id="KW-0539">Nucleus</keyword>
<evidence type="ECO:0000256" key="2">
    <source>
        <dbReference type="ARBA" id="ARBA00022553"/>
    </source>
</evidence>
<feature type="coiled-coil region" evidence="10">
    <location>
        <begin position="423"/>
        <end position="450"/>
    </location>
</feature>
<organism evidence="12 13">
    <name type="scientific">Pristionchus mayeri</name>
    <dbReference type="NCBI Taxonomy" id="1317129"/>
    <lineage>
        <taxon>Eukaryota</taxon>
        <taxon>Metazoa</taxon>
        <taxon>Ecdysozoa</taxon>
        <taxon>Nematoda</taxon>
        <taxon>Chromadorea</taxon>
        <taxon>Rhabditida</taxon>
        <taxon>Rhabditina</taxon>
        <taxon>Diplogasteromorpha</taxon>
        <taxon>Diplogasteroidea</taxon>
        <taxon>Neodiplogasteridae</taxon>
        <taxon>Pristionchus</taxon>
    </lineage>
</organism>